<organism evidence="2 3">
    <name type="scientific">Extibacter muris</name>
    <dbReference type="NCBI Taxonomy" id="1796622"/>
    <lineage>
        <taxon>Bacteria</taxon>
        <taxon>Bacillati</taxon>
        <taxon>Bacillota</taxon>
        <taxon>Clostridia</taxon>
        <taxon>Lachnospirales</taxon>
        <taxon>Lachnospiraceae</taxon>
        <taxon>Extibacter</taxon>
    </lineage>
</organism>
<gene>
    <name evidence="2" type="ORF">E1963_15175</name>
</gene>
<evidence type="ECO:0000313" key="3">
    <source>
        <dbReference type="Proteomes" id="UP000295710"/>
    </source>
</evidence>
<dbReference type="EMBL" id="SMMX01000015">
    <property type="protein sequence ID" value="TDA20826.1"/>
    <property type="molecule type" value="Genomic_DNA"/>
</dbReference>
<feature type="transmembrane region" description="Helical" evidence="1">
    <location>
        <begin position="292"/>
        <end position="312"/>
    </location>
</feature>
<protein>
    <submittedName>
        <fullName evidence="2">ABC transporter permease</fullName>
    </submittedName>
</protein>
<accession>A0A4R4FDU3</accession>
<feature type="transmembrane region" description="Helical" evidence="1">
    <location>
        <begin position="324"/>
        <end position="344"/>
    </location>
</feature>
<keyword evidence="1" id="KW-0472">Membrane</keyword>
<dbReference type="AlphaFoldDB" id="A0A4R4FDU3"/>
<feature type="transmembrane region" description="Helical" evidence="1">
    <location>
        <begin position="371"/>
        <end position="389"/>
    </location>
</feature>
<feature type="transmembrane region" description="Helical" evidence="1">
    <location>
        <begin position="198"/>
        <end position="220"/>
    </location>
</feature>
<proteinExistence type="predicted"/>
<keyword evidence="1" id="KW-1133">Transmembrane helix</keyword>
<feature type="transmembrane region" description="Helical" evidence="1">
    <location>
        <begin position="241"/>
        <end position="269"/>
    </location>
</feature>
<keyword evidence="1" id="KW-0812">Transmembrane</keyword>
<dbReference type="Proteomes" id="UP000295710">
    <property type="component" value="Unassembled WGS sequence"/>
</dbReference>
<sequence>MFWTLFAKECRQTVRSLIYWLTVIILSLFFFSQLGDIEITGKPVKGQEDYGVKYSDDEQIIMENTLGRLAEEYCRETYSTYPIGFHKSVKPDKDENRRIGDILEETAGIRDRKVIEDLMAEHYNKGGVIMTGMAVRPVKGLSYEHFQKLMQEVDDILGGGSSYAKDMLKSNAMVAMTYEDAMEEYDTLIEKDWLTGGYARLFCDYMGIMLAILPVFLAVTRGLRDRRAKMQELIAVRKASAAAIIVSRYLAMVVMIMVPVLVLSCFPLAESIRYASEAGISMDYLAFAKYSFGWLLPSVMTAAAVGLVLTVLTDTALGVLVQGIWWFISIFSSMSGMGGGMYGWNFVPRHNTVGNYSGFHNNFAQLAANRTLYAVISVALVAATIWIYAKKRRGKMDIHGKISANRKSKYKA</sequence>
<feature type="transmembrane region" description="Helical" evidence="1">
    <location>
        <begin position="17"/>
        <end position="35"/>
    </location>
</feature>
<keyword evidence="3" id="KW-1185">Reference proteome</keyword>
<name>A0A4R4FDU3_9FIRM</name>
<evidence type="ECO:0000256" key="1">
    <source>
        <dbReference type="SAM" id="Phobius"/>
    </source>
</evidence>
<comment type="caution">
    <text evidence="2">The sequence shown here is derived from an EMBL/GenBank/DDBJ whole genome shotgun (WGS) entry which is preliminary data.</text>
</comment>
<evidence type="ECO:0000313" key="2">
    <source>
        <dbReference type="EMBL" id="TDA20826.1"/>
    </source>
</evidence>
<reference evidence="2 3" key="1">
    <citation type="journal article" date="2016" name="Nat. Microbiol.">
        <title>The Mouse Intestinal Bacterial Collection (miBC) provides host-specific insight into cultured diversity and functional potential of the gut microbiota.</title>
        <authorList>
            <person name="Lagkouvardos I."/>
            <person name="Pukall R."/>
            <person name="Abt B."/>
            <person name="Foesel B.U."/>
            <person name="Meier-Kolthoff J.P."/>
            <person name="Kumar N."/>
            <person name="Bresciani A."/>
            <person name="Martinez I."/>
            <person name="Just S."/>
            <person name="Ziegler C."/>
            <person name="Brugiroux S."/>
            <person name="Garzetti D."/>
            <person name="Wenning M."/>
            <person name="Bui T.P."/>
            <person name="Wang J."/>
            <person name="Hugenholtz F."/>
            <person name="Plugge C.M."/>
            <person name="Peterson D.A."/>
            <person name="Hornef M.W."/>
            <person name="Baines J.F."/>
            <person name="Smidt H."/>
            <person name="Walter J."/>
            <person name="Kristiansen K."/>
            <person name="Nielsen H.B."/>
            <person name="Haller D."/>
            <person name="Overmann J."/>
            <person name="Stecher B."/>
            <person name="Clavel T."/>
        </authorList>
    </citation>
    <scope>NUCLEOTIDE SEQUENCE [LARGE SCALE GENOMIC DNA]</scope>
    <source>
        <strain evidence="2 3">DSM 28560</strain>
    </source>
</reference>